<dbReference type="AlphaFoldDB" id="A0A392T5G3"/>
<dbReference type="PANTHER" id="PTHR11439">
    <property type="entry name" value="GAG-POL-RELATED RETROTRANSPOSON"/>
    <property type="match status" value="1"/>
</dbReference>
<evidence type="ECO:0008006" key="3">
    <source>
        <dbReference type="Google" id="ProtNLM"/>
    </source>
</evidence>
<dbReference type="EMBL" id="LXQA010510476">
    <property type="protein sequence ID" value="MCI56318.1"/>
    <property type="molecule type" value="Genomic_DNA"/>
</dbReference>
<protein>
    <recommendedName>
        <fullName evidence="3">Copia protein</fullName>
    </recommendedName>
</protein>
<name>A0A392T5G3_9FABA</name>
<proteinExistence type="predicted"/>
<feature type="non-terminal residue" evidence="1">
    <location>
        <position position="62"/>
    </location>
</feature>
<dbReference type="PANTHER" id="PTHR11439:SF470">
    <property type="entry name" value="CYSTEINE-RICH RLK (RECEPTOR-LIKE PROTEIN KINASE) 8"/>
    <property type="match status" value="1"/>
</dbReference>
<evidence type="ECO:0000313" key="2">
    <source>
        <dbReference type="Proteomes" id="UP000265520"/>
    </source>
</evidence>
<keyword evidence="2" id="KW-1185">Reference proteome</keyword>
<sequence>MHQPKEIHLQAALRIVQYLKGTPGRGILFEQNGSEGLEAYTDADYAGSTVDRRSTTGYCTFL</sequence>
<reference evidence="1 2" key="1">
    <citation type="journal article" date="2018" name="Front. Plant Sci.">
        <title>Red Clover (Trifolium pratense) and Zigzag Clover (T. medium) - A Picture of Genomic Similarities and Differences.</title>
        <authorList>
            <person name="Dluhosova J."/>
            <person name="Istvanek J."/>
            <person name="Nedelnik J."/>
            <person name="Repkova J."/>
        </authorList>
    </citation>
    <scope>NUCLEOTIDE SEQUENCE [LARGE SCALE GENOMIC DNA]</scope>
    <source>
        <strain evidence="2">cv. 10/8</strain>
        <tissue evidence="1">Leaf</tissue>
    </source>
</reference>
<dbReference type="Proteomes" id="UP000265520">
    <property type="component" value="Unassembled WGS sequence"/>
</dbReference>
<organism evidence="1 2">
    <name type="scientific">Trifolium medium</name>
    <dbReference type="NCBI Taxonomy" id="97028"/>
    <lineage>
        <taxon>Eukaryota</taxon>
        <taxon>Viridiplantae</taxon>
        <taxon>Streptophyta</taxon>
        <taxon>Embryophyta</taxon>
        <taxon>Tracheophyta</taxon>
        <taxon>Spermatophyta</taxon>
        <taxon>Magnoliopsida</taxon>
        <taxon>eudicotyledons</taxon>
        <taxon>Gunneridae</taxon>
        <taxon>Pentapetalae</taxon>
        <taxon>rosids</taxon>
        <taxon>fabids</taxon>
        <taxon>Fabales</taxon>
        <taxon>Fabaceae</taxon>
        <taxon>Papilionoideae</taxon>
        <taxon>50 kb inversion clade</taxon>
        <taxon>NPAAA clade</taxon>
        <taxon>Hologalegina</taxon>
        <taxon>IRL clade</taxon>
        <taxon>Trifolieae</taxon>
        <taxon>Trifolium</taxon>
    </lineage>
</organism>
<evidence type="ECO:0000313" key="1">
    <source>
        <dbReference type="EMBL" id="MCI56318.1"/>
    </source>
</evidence>
<accession>A0A392T5G3</accession>
<comment type="caution">
    <text evidence="1">The sequence shown here is derived from an EMBL/GenBank/DDBJ whole genome shotgun (WGS) entry which is preliminary data.</text>
</comment>